<gene>
    <name evidence="1" type="ORF">CEXT_676121</name>
</gene>
<dbReference type="AlphaFoldDB" id="A0AAV4WSC3"/>
<proteinExistence type="predicted"/>
<sequence length="122" mass="13723">MGVDVKACQTIPLICLLKRSQMSREQEMERRSTFPIPERKNGPLIILRHPVRSPFLLPGWKGGVQGNQIPFPLPSLRFRIPSLSLSREPQPIYSRIRTVGAGKAARTAHAFVGYHVPAIKMQ</sequence>
<dbReference type="Proteomes" id="UP001054945">
    <property type="component" value="Unassembled WGS sequence"/>
</dbReference>
<reference evidence="1 2" key="1">
    <citation type="submission" date="2021-06" db="EMBL/GenBank/DDBJ databases">
        <title>Caerostris extrusa draft genome.</title>
        <authorList>
            <person name="Kono N."/>
            <person name="Arakawa K."/>
        </authorList>
    </citation>
    <scope>NUCLEOTIDE SEQUENCE [LARGE SCALE GENOMIC DNA]</scope>
</reference>
<dbReference type="EMBL" id="BPLR01016531">
    <property type="protein sequence ID" value="GIY84559.1"/>
    <property type="molecule type" value="Genomic_DNA"/>
</dbReference>
<protein>
    <submittedName>
        <fullName evidence="1">Uncharacterized protein</fullName>
    </submittedName>
</protein>
<name>A0AAV4WSC3_CAEEX</name>
<comment type="caution">
    <text evidence="1">The sequence shown here is derived from an EMBL/GenBank/DDBJ whole genome shotgun (WGS) entry which is preliminary data.</text>
</comment>
<evidence type="ECO:0000313" key="2">
    <source>
        <dbReference type="Proteomes" id="UP001054945"/>
    </source>
</evidence>
<evidence type="ECO:0000313" key="1">
    <source>
        <dbReference type="EMBL" id="GIY84559.1"/>
    </source>
</evidence>
<keyword evidence="2" id="KW-1185">Reference proteome</keyword>
<organism evidence="1 2">
    <name type="scientific">Caerostris extrusa</name>
    <name type="common">Bark spider</name>
    <name type="synonym">Caerostris bankana</name>
    <dbReference type="NCBI Taxonomy" id="172846"/>
    <lineage>
        <taxon>Eukaryota</taxon>
        <taxon>Metazoa</taxon>
        <taxon>Ecdysozoa</taxon>
        <taxon>Arthropoda</taxon>
        <taxon>Chelicerata</taxon>
        <taxon>Arachnida</taxon>
        <taxon>Araneae</taxon>
        <taxon>Araneomorphae</taxon>
        <taxon>Entelegynae</taxon>
        <taxon>Araneoidea</taxon>
        <taxon>Araneidae</taxon>
        <taxon>Caerostris</taxon>
    </lineage>
</organism>
<accession>A0AAV4WSC3</accession>